<name>A0A9K3PMZ0_9STRA</name>
<keyword evidence="1" id="KW-1133">Transmembrane helix</keyword>
<keyword evidence="3" id="KW-1185">Reference proteome</keyword>
<organism evidence="2 3">
    <name type="scientific">Nitzschia inconspicua</name>
    <dbReference type="NCBI Taxonomy" id="303405"/>
    <lineage>
        <taxon>Eukaryota</taxon>
        <taxon>Sar</taxon>
        <taxon>Stramenopiles</taxon>
        <taxon>Ochrophyta</taxon>
        <taxon>Bacillariophyta</taxon>
        <taxon>Bacillariophyceae</taxon>
        <taxon>Bacillariophycidae</taxon>
        <taxon>Bacillariales</taxon>
        <taxon>Bacillariaceae</taxon>
        <taxon>Nitzschia</taxon>
    </lineage>
</organism>
<protein>
    <submittedName>
        <fullName evidence="2">Short-chain dehydrogenase/reductase family protein</fullName>
    </submittedName>
</protein>
<dbReference type="PANTHER" id="PTHR43313">
    <property type="entry name" value="SHORT-CHAIN DEHYDROGENASE/REDUCTASE FAMILY 9C"/>
    <property type="match status" value="1"/>
</dbReference>
<keyword evidence="1" id="KW-0472">Membrane</keyword>
<dbReference type="AlphaFoldDB" id="A0A9K3PMZ0"/>
<evidence type="ECO:0000256" key="1">
    <source>
        <dbReference type="SAM" id="Phobius"/>
    </source>
</evidence>
<accession>A0A9K3PMZ0</accession>
<dbReference type="OrthoDB" id="1274115at2759"/>
<feature type="transmembrane region" description="Helical" evidence="1">
    <location>
        <begin position="38"/>
        <end position="61"/>
    </location>
</feature>
<evidence type="ECO:0000313" key="2">
    <source>
        <dbReference type="EMBL" id="KAG7350969.1"/>
    </source>
</evidence>
<gene>
    <name evidence="2" type="ORF">IV203_010329</name>
</gene>
<dbReference type="InterPro" id="IPR002347">
    <property type="entry name" value="SDR_fam"/>
</dbReference>
<dbReference type="PANTHER" id="PTHR43313:SF1">
    <property type="entry name" value="3BETA-HYDROXYSTEROID DEHYDROGENASE DHS-16"/>
    <property type="match status" value="1"/>
</dbReference>
<dbReference type="Proteomes" id="UP000693970">
    <property type="component" value="Unassembled WGS sequence"/>
</dbReference>
<reference evidence="2" key="1">
    <citation type="journal article" date="2021" name="Sci. Rep.">
        <title>Diploid genomic architecture of Nitzschia inconspicua, an elite biomass production diatom.</title>
        <authorList>
            <person name="Oliver A."/>
            <person name="Podell S."/>
            <person name="Pinowska A."/>
            <person name="Traller J.C."/>
            <person name="Smith S.R."/>
            <person name="McClure R."/>
            <person name="Beliaev A."/>
            <person name="Bohutskyi P."/>
            <person name="Hill E.A."/>
            <person name="Rabines A."/>
            <person name="Zheng H."/>
            <person name="Allen L.Z."/>
            <person name="Kuo A."/>
            <person name="Grigoriev I.V."/>
            <person name="Allen A.E."/>
            <person name="Hazlebeck D."/>
            <person name="Allen E.E."/>
        </authorList>
    </citation>
    <scope>NUCLEOTIDE SEQUENCE</scope>
    <source>
        <strain evidence="2">Hildebrandi</strain>
    </source>
</reference>
<keyword evidence="1" id="KW-0812">Transmembrane</keyword>
<dbReference type="EMBL" id="JAGRRH010000018">
    <property type="protein sequence ID" value="KAG7350969.1"/>
    <property type="molecule type" value="Genomic_DNA"/>
</dbReference>
<dbReference type="Pfam" id="PF00106">
    <property type="entry name" value="adh_short"/>
    <property type="match status" value="1"/>
</dbReference>
<comment type="caution">
    <text evidence="2">The sequence shown here is derived from an EMBL/GenBank/DDBJ whole genome shotgun (WGS) entry which is preliminary data.</text>
</comment>
<dbReference type="GO" id="GO:0008202">
    <property type="term" value="P:steroid metabolic process"/>
    <property type="evidence" value="ECO:0007669"/>
    <property type="project" value="TreeGrafter"/>
</dbReference>
<sequence length="415" mass="46555">MWTGNLSYWLVKPHPPGPQVQQLNAWLHKPPVDIIAHGLYWCVVLMIGAPFLGMAALWISIFQATVWCIQTYYTYFSWGRTVLEQAQAISESSGEPVELAIVVTGCDTGFGKDLALQLAEKGFVVFVGCLQENSTKLFGQSDKLRPILLDVTKDDHVTAAAKSVTEWLSSSSTTSKRYLHAIVNNAGIGKIGYLDWLNLSDFEQCMNVNCWGHVRMTKAFLPIFKQQAAAQINQNTKMSFYAPQIMNMISMAGTCHGGLSAMPYEVSKTAALAFSDGLRLEMKPWGVHVVDVNPSFHTTPLATNIFEGLQHDIWEPLPDQLKEEYGKDFFENYGRHVERLTSQQWDPSITVEAMVRALLSGDPPCRINVGMDAKFSLLLYSMYPTWLRTMCMQLLLPDQTPAMLRKQPSDSKKED</sequence>
<dbReference type="GO" id="GO:0016491">
    <property type="term" value="F:oxidoreductase activity"/>
    <property type="evidence" value="ECO:0007669"/>
    <property type="project" value="TreeGrafter"/>
</dbReference>
<reference evidence="2" key="2">
    <citation type="submission" date="2021-04" db="EMBL/GenBank/DDBJ databases">
        <authorList>
            <person name="Podell S."/>
        </authorList>
    </citation>
    <scope>NUCLEOTIDE SEQUENCE</scope>
    <source>
        <strain evidence="2">Hildebrandi</strain>
    </source>
</reference>
<proteinExistence type="predicted"/>
<evidence type="ECO:0000313" key="3">
    <source>
        <dbReference type="Proteomes" id="UP000693970"/>
    </source>
</evidence>